<proteinExistence type="predicted"/>
<dbReference type="AlphaFoldDB" id="A0A7C6A9M6"/>
<dbReference type="InterPro" id="IPR026444">
    <property type="entry name" value="Secre_tail"/>
</dbReference>
<dbReference type="Pfam" id="PF13860">
    <property type="entry name" value="FlgD_ig"/>
    <property type="match status" value="1"/>
</dbReference>
<name>A0A7C6A9M6_UNCW3</name>
<dbReference type="EMBL" id="DTLI01000120">
    <property type="protein sequence ID" value="HHS52129.1"/>
    <property type="molecule type" value="Genomic_DNA"/>
</dbReference>
<dbReference type="Gene3D" id="2.60.40.4070">
    <property type="match status" value="1"/>
</dbReference>
<evidence type="ECO:0000313" key="2">
    <source>
        <dbReference type="EMBL" id="HHS52129.1"/>
    </source>
</evidence>
<dbReference type="InterPro" id="IPR025965">
    <property type="entry name" value="FlgD/Vpr_Ig-like"/>
</dbReference>
<protein>
    <submittedName>
        <fullName evidence="2">T9SS type A sorting domain-containing protein</fullName>
    </submittedName>
</protein>
<evidence type="ECO:0000259" key="1">
    <source>
        <dbReference type="Pfam" id="PF13860"/>
    </source>
</evidence>
<gene>
    <name evidence="2" type="ORF">ENW73_04595</name>
</gene>
<sequence>MKPKISGFFILSLIFASLVWSQYSFDLSCLSDTVQIVEPNGVANFRFQLTNTGSLSDVYGIICVVLESVPGWFASLCVRGHCVLPGSIIYDSLNVGQSDTTIDISVYSNQTPGREILSLNVRSLGDPTQKDSIRVYTQVGPGIGENHLPLTAGRCPLKIYPNPFKPKTFARFILNSYKASGELKIYTISGKLVKFINSNPSEADFIWDGRDQTGQFLPPGSYIVTFTNDDKIIAMKSIVIIK</sequence>
<accession>A0A7C6A9M6</accession>
<reference evidence="2" key="1">
    <citation type="journal article" date="2020" name="mSystems">
        <title>Genome- and Community-Level Interaction Insights into Carbon Utilization and Element Cycling Functions of Hydrothermarchaeota in Hydrothermal Sediment.</title>
        <authorList>
            <person name="Zhou Z."/>
            <person name="Liu Y."/>
            <person name="Xu W."/>
            <person name="Pan J."/>
            <person name="Luo Z.H."/>
            <person name="Li M."/>
        </authorList>
    </citation>
    <scope>NUCLEOTIDE SEQUENCE [LARGE SCALE GENOMIC DNA]</scope>
    <source>
        <strain evidence="2">SpSt-876</strain>
    </source>
</reference>
<organism evidence="2">
    <name type="scientific">candidate division WOR-3 bacterium</name>
    <dbReference type="NCBI Taxonomy" id="2052148"/>
    <lineage>
        <taxon>Bacteria</taxon>
        <taxon>Bacteria division WOR-3</taxon>
    </lineage>
</organism>
<feature type="domain" description="FlgD/Vpr Ig-like" evidence="1">
    <location>
        <begin position="174"/>
        <end position="228"/>
    </location>
</feature>
<dbReference type="NCBIfam" id="TIGR04183">
    <property type="entry name" value="Por_Secre_tail"/>
    <property type="match status" value="1"/>
</dbReference>
<comment type="caution">
    <text evidence="2">The sequence shown here is derived from an EMBL/GenBank/DDBJ whole genome shotgun (WGS) entry which is preliminary data.</text>
</comment>